<accession>A0A4P6D911</accession>
<dbReference type="VEuPathDB" id="VectorBase:RPRC000232"/>
<evidence type="ECO:0000256" key="4">
    <source>
        <dbReference type="ARBA" id="ARBA00022963"/>
    </source>
</evidence>
<dbReference type="GO" id="GO:0016788">
    <property type="term" value="F:hydrolase activity, acting on ester bonds"/>
    <property type="evidence" value="ECO:0007669"/>
    <property type="project" value="InterPro"/>
</dbReference>
<evidence type="ECO:0000256" key="5">
    <source>
        <dbReference type="ARBA" id="ARBA00023098"/>
    </source>
</evidence>
<protein>
    <recommendedName>
        <fullName evidence="7">Lipase</fullName>
    </recommendedName>
</protein>
<dbReference type="GO" id="GO:0016042">
    <property type="term" value="P:lipid catabolic process"/>
    <property type="evidence" value="ECO:0007669"/>
    <property type="project" value="UniProtKB-KW"/>
</dbReference>
<feature type="active site" description="Charge relay system" evidence="8">
    <location>
        <position position="351"/>
    </location>
</feature>
<reference evidence="11" key="1">
    <citation type="submission" date="2019-04" db="EMBL/GenBank/DDBJ databases">
        <title>Analysis of the testis transcriptome of the Chagas disease vector Rhodnius prolixus.</title>
        <authorList>
            <person name="Cesar J."/>
            <person name="Ribeiro J.M."/>
            <person name="Pereira M.H."/>
            <person name="Araujo R.N."/>
            <person name="Gontijo N.F."/>
            <person name="Pessoa G."/>
            <person name="Sant'Anna M.V."/>
            <person name="Sorgine M.H."/>
            <person name="Majerowicz D."/>
            <person name="Carvalho A.B."/>
            <person name="Braz G."/>
            <person name="Mesquita R."/>
            <person name="Lagerblad P.O."/>
            <person name="Koerich L.B."/>
        </authorList>
    </citation>
    <scope>NUCLEOTIDE SEQUENCE</scope>
</reference>
<evidence type="ECO:0000256" key="6">
    <source>
        <dbReference type="ARBA" id="ARBA00023180"/>
    </source>
</evidence>
<dbReference type="EMBL" id="GHKJ01000366">
    <property type="protein sequence ID" value="MOY45396.1"/>
    <property type="molecule type" value="Transcribed_RNA"/>
</dbReference>
<evidence type="ECO:0000256" key="2">
    <source>
        <dbReference type="ARBA" id="ARBA00022729"/>
    </source>
</evidence>
<keyword evidence="5" id="KW-0443">Lipid metabolism</keyword>
<evidence type="ECO:0000256" key="3">
    <source>
        <dbReference type="ARBA" id="ARBA00022801"/>
    </source>
</evidence>
<keyword evidence="6" id="KW-0325">Glycoprotein</keyword>
<dbReference type="Gene3D" id="3.40.50.1820">
    <property type="entry name" value="alpha/beta hydrolase"/>
    <property type="match status" value="1"/>
</dbReference>
<proteinExistence type="inferred from homology"/>
<dbReference type="SUPFAM" id="SSF53474">
    <property type="entry name" value="alpha/beta-Hydrolases"/>
    <property type="match status" value="1"/>
</dbReference>
<dbReference type="InterPro" id="IPR025483">
    <property type="entry name" value="Lipase_euk"/>
</dbReference>
<evidence type="ECO:0000313" key="11">
    <source>
        <dbReference type="EMBL" id="MOY45396.1"/>
    </source>
</evidence>
<dbReference type="Pfam" id="PF04083">
    <property type="entry name" value="Abhydro_lipase"/>
    <property type="match status" value="1"/>
</dbReference>
<feature type="chain" id="PRO_5020860216" description="Lipase" evidence="9">
    <location>
        <begin position="17"/>
        <end position="408"/>
    </location>
</feature>
<dbReference type="InterPro" id="IPR029058">
    <property type="entry name" value="AB_hydrolase_fold"/>
</dbReference>
<evidence type="ECO:0000256" key="8">
    <source>
        <dbReference type="PIRSR" id="PIRSR000862-1"/>
    </source>
</evidence>
<feature type="active site" description="Charge relay system" evidence="8">
    <location>
        <position position="383"/>
    </location>
</feature>
<dbReference type="AlphaFoldDB" id="A0A4P6D911"/>
<evidence type="ECO:0000256" key="1">
    <source>
        <dbReference type="ARBA" id="ARBA00010701"/>
    </source>
</evidence>
<feature type="signal peptide" evidence="9">
    <location>
        <begin position="1"/>
        <end position="16"/>
    </location>
</feature>
<organism evidence="11">
    <name type="scientific">Rhodnius prolixus</name>
    <name type="common">Triatomid bug</name>
    <dbReference type="NCBI Taxonomy" id="13249"/>
    <lineage>
        <taxon>Eukaryota</taxon>
        <taxon>Metazoa</taxon>
        <taxon>Ecdysozoa</taxon>
        <taxon>Arthropoda</taxon>
        <taxon>Hexapoda</taxon>
        <taxon>Insecta</taxon>
        <taxon>Pterygota</taxon>
        <taxon>Neoptera</taxon>
        <taxon>Paraneoptera</taxon>
        <taxon>Hemiptera</taxon>
        <taxon>Heteroptera</taxon>
        <taxon>Panheteroptera</taxon>
        <taxon>Cimicomorpha</taxon>
        <taxon>Reduviidae</taxon>
        <taxon>Triatominae</taxon>
        <taxon>Rhodnius</taxon>
    </lineage>
</organism>
<keyword evidence="3 7" id="KW-0378">Hydrolase</keyword>
<evidence type="ECO:0000259" key="10">
    <source>
        <dbReference type="Pfam" id="PF04083"/>
    </source>
</evidence>
<dbReference type="PANTHER" id="PTHR11005">
    <property type="entry name" value="LYSOSOMAL ACID LIPASE-RELATED"/>
    <property type="match status" value="1"/>
</dbReference>
<name>A0A4P6D911_RHOPR</name>
<dbReference type="InterPro" id="IPR006693">
    <property type="entry name" value="AB_hydrolase_lipase"/>
</dbReference>
<feature type="active site" description="Nucleophile" evidence="8">
    <location>
        <position position="178"/>
    </location>
</feature>
<comment type="similarity">
    <text evidence="1 7">Belongs to the AB hydrolase superfamily. Lipase family.</text>
</comment>
<dbReference type="FunFam" id="3.40.50.1820:FF:000021">
    <property type="entry name" value="Lipase"/>
    <property type="match status" value="1"/>
</dbReference>
<keyword evidence="2 9" id="KW-0732">Signal</keyword>
<feature type="domain" description="Partial AB-hydrolase lipase" evidence="10">
    <location>
        <begin position="38"/>
        <end position="98"/>
    </location>
</feature>
<evidence type="ECO:0000256" key="7">
    <source>
        <dbReference type="PIRNR" id="PIRNR000862"/>
    </source>
</evidence>
<keyword evidence="4 7" id="KW-0442">Lipid degradation</keyword>
<sequence>MLAFVFLAAIAAFTNAYPYYMDRYKKEILSGIEPATMSELVLPWGYPLEEHQVETEDGYILTVYRIPYGANGSESLQTRPVLILQHGLLCSSACWVLSVPAKGLGFVLADAGYDVWIGNSRGTTYSRKHKTLNPEDPLDKEQYWNFSFHELGYYDLPATIDYALNFTGQSKVYYVGHSQGTSLFFAMASTRPEYNDKVVVSSQLAPVAFLDHTRGAVRVLVSFSKVLSWLTEHLGIYEVLSNNFFLDLLDSSLCKQTAITQPICDNILFLIAGYDSQQLNTSLVEIIGDHCPAGASTKQLIHYAQLATNGEKFRQFDYGDENENIYGTSEPPEYDVSKIRSPIVLHYADNDWLAGTLDVENLYSKLPEGSKQKLEVPYPYFNHLDFMWAIDVRPLLYDPMIEIMKKYH</sequence>
<evidence type="ECO:0000256" key="9">
    <source>
        <dbReference type="SAM" id="SignalP"/>
    </source>
</evidence>
<dbReference type="PIRSF" id="PIRSF000862">
    <property type="entry name" value="Steryl_ester_lip"/>
    <property type="match status" value="1"/>
</dbReference>